<comment type="caution">
    <text evidence="2">The sequence shown here is derived from an EMBL/GenBank/DDBJ whole genome shotgun (WGS) entry which is preliminary data.</text>
</comment>
<dbReference type="Proteomes" id="UP001385951">
    <property type="component" value="Unassembled WGS sequence"/>
</dbReference>
<feature type="region of interest" description="Disordered" evidence="1">
    <location>
        <begin position="1"/>
        <end position="102"/>
    </location>
</feature>
<protein>
    <submittedName>
        <fullName evidence="2">Uncharacterized protein</fullName>
    </submittedName>
</protein>
<sequence length="592" mass="65878">MDPSQPIASNALELQFPLPDDQSMEEISMPGSLARDTSISTFSSNPPDPIIPPTSDLLLSNAPHASSLSISASPLSTTSTPPELPPKDVEKESNSVPNPEDQLLRSRADGKCVNSHIKRNLRKLLVKGRLPMHLRQPDQARSLIKELVQPDATDHSSLIYIRNIILKTLEDTDILESAGRRRGERKYSLASDYWHDIESYCQLVENVVQGFLDLEGQGDHWTFDPFDDLLSLLSYSSTKSILFDVFIVVQSRLRQGLEIILERKKLHLGLPEGSVVASTRLSFYDASYNQRSVRQKVNKWLLRTNTRQALLPKYLEGIEASENARTEGRSLNFAVPPSNATSRLAPPTQESFSRLDHLFEGLVEGLDSDSDEEVEGLMEKEPSVNPEPTSDDIRPRDGLPTIEVVGPNENDSHVSNLARTSYRNPQFELPAPPSTDLLRNSSTASKGKAKAIYRPATGTAAIPLTEAANEVITATYPARRTTNWKAPHPSSSSHPLEPSSLSPSNLKLGQWDVPRNSPPPPTIKALPLPLLKLKGNQTRQLDRLELQGEFHPRATVRHHLRQIGTQEIRILDVRKEIPLLIGKDIRREQIPS</sequence>
<feature type="region of interest" description="Disordered" evidence="1">
    <location>
        <begin position="482"/>
        <end position="507"/>
    </location>
</feature>
<feature type="region of interest" description="Disordered" evidence="1">
    <location>
        <begin position="369"/>
        <end position="397"/>
    </location>
</feature>
<gene>
    <name evidence="2" type="ORF">QCA50_010697</name>
</gene>
<proteinExistence type="predicted"/>
<reference evidence="2 3" key="1">
    <citation type="submission" date="2022-09" db="EMBL/GenBank/DDBJ databases">
        <authorList>
            <person name="Palmer J.M."/>
        </authorList>
    </citation>
    <scope>NUCLEOTIDE SEQUENCE [LARGE SCALE GENOMIC DNA]</scope>
    <source>
        <strain evidence="2 3">DSM 7382</strain>
    </source>
</reference>
<feature type="compositionally biased region" description="Polar residues" evidence="1">
    <location>
        <begin position="35"/>
        <end position="45"/>
    </location>
</feature>
<evidence type="ECO:0000313" key="3">
    <source>
        <dbReference type="Proteomes" id="UP001385951"/>
    </source>
</evidence>
<dbReference type="AlphaFoldDB" id="A0AAW0FXE9"/>
<name>A0AAW0FXE9_9APHY</name>
<feature type="compositionally biased region" description="Low complexity" evidence="1">
    <location>
        <begin position="487"/>
        <end position="504"/>
    </location>
</feature>
<organism evidence="2 3">
    <name type="scientific">Cerrena zonata</name>
    <dbReference type="NCBI Taxonomy" id="2478898"/>
    <lineage>
        <taxon>Eukaryota</taxon>
        <taxon>Fungi</taxon>
        <taxon>Dikarya</taxon>
        <taxon>Basidiomycota</taxon>
        <taxon>Agaricomycotina</taxon>
        <taxon>Agaricomycetes</taxon>
        <taxon>Polyporales</taxon>
        <taxon>Cerrenaceae</taxon>
        <taxon>Cerrena</taxon>
    </lineage>
</organism>
<evidence type="ECO:0000256" key="1">
    <source>
        <dbReference type="SAM" id="MobiDB-lite"/>
    </source>
</evidence>
<accession>A0AAW0FXE9</accession>
<feature type="compositionally biased region" description="Low complexity" evidence="1">
    <location>
        <begin position="62"/>
        <end position="81"/>
    </location>
</feature>
<keyword evidence="3" id="KW-1185">Reference proteome</keyword>
<dbReference type="EMBL" id="JASBNA010000018">
    <property type="protein sequence ID" value="KAK7685890.1"/>
    <property type="molecule type" value="Genomic_DNA"/>
</dbReference>
<evidence type="ECO:0000313" key="2">
    <source>
        <dbReference type="EMBL" id="KAK7685890.1"/>
    </source>
</evidence>